<dbReference type="InterPro" id="IPR045214">
    <property type="entry name" value="Surf1/Surf4"/>
</dbReference>
<evidence type="ECO:0000313" key="8">
    <source>
        <dbReference type="Proteomes" id="UP000295122"/>
    </source>
</evidence>
<evidence type="ECO:0000256" key="4">
    <source>
        <dbReference type="ARBA" id="ARBA00022989"/>
    </source>
</evidence>
<dbReference type="OrthoDB" id="6079986at2"/>
<keyword evidence="6" id="KW-1003">Cell membrane</keyword>
<feature type="transmembrane region" description="Helical" evidence="6">
    <location>
        <begin position="224"/>
        <end position="244"/>
    </location>
</feature>
<feature type="transmembrane region" description="Helical" evidence="6">
    <location>
        <begin position="12"/>
        <end position="35"/>
    </location>
</feature>
<dbReference type="RefSeq" id="WP_133769512.1">
    <property type="nucleotide sequence ID" value="NZ_SNZR01000011.1"/>
</dbReference>
<gene>
    <name evidence="7" type="ORF">EV668_1928</name>
</gene>
<reference evidence="7 8" key="1">
    <citation type="submission" date="2019-03" db="EMBL/GenBank/DDBJ databases">
        <title>Genomic Encyclopedia of Type Strains, Phase IV (KMG-IV): sequencing the most valuable type-strain genomes for metagenomic binning, comparative biology and taxonomic classification.</title>
        <authorList>
            <person name="Goeker M."/>
        </authorList>
    </citation>
    <scope>NUCLEOTIDE SEQUENCE [LARGE SCALE GENOMIC DNA]</scope>
    <source>
        <strain evidence="7 8">DSM 25903</strain>
    </source>
</reference>
<dbReference type="Proteomes" id="UP000295122">
    <property type="component" value="Unassembled WGS sequence"/>
</dbReference>
<organism evidence="7 8">
    <name type="scientific">Enterovirga rhinocerotis</name>
    <dbReference type="NCBI Taxonomy" id="1339210"/>
    <lineage>
        <taxon>Bacteria</taxon>
        <taxon>Pseudomonadati</taxon>
        <taxon>Pseudomonadota</taxon>
        <taxon>Alphaproteobacteria</taxon>
        <taxon>Hyphomicrobiales</taxon>
        <taxon>Methylobacteriaceae</taxon>
        <taxon>Enterovirga</taxon>
    </lineage>
</organism>
<keyword evidence="3 6" id="KW-0812">Transmembrane</keyword>
<accession>A0A4R7C7M3</accession>
<sequence length="250" mass="27452">MSLRSGRGAIRALAAPFAATLVALAILVSLGTWQLERKAWKEGLLAQIQARAFEEPSDVAPEADWPSWRQADQEYRRVRLSGTYLADKIVAVHGLAELRERQATQGFYLFVPLRRGDGSLVMINRGFVPTELRDAALASLRSAPAAGTVVGLVRAPETRGSFVPENDPARDSWFVRSLDDMARARDLQRLAPFYVDADATPNPGGWPKGGQTQLTLRNHHLEYAFTWFGLALTLVGVFIAFAVGRLRGPG</sequence>
<dbReference type="CDD" id="cd06662">
    <property type="entry name" value="SURF1"/>
    <property type="match status" value="1"/>
</dbReference>
<dbReference type="EMBL" id="SNZR01000011">
    <property type="protein sequence ID" value="TDR94640.1"/>
    <property type="molecule type" value="Genomic_DNA"/>
</dbReference>
<dbReference type="GO" id="GO:0005886">
    <property type="term" value="C:plasma membrane"/>
    <property type="evidence" value="ECO:0007669"/>
    <property type="project" value="UniProtKB-SubCell"/>
</dbReference>
<evidence type="ECO:0000313" key="7">
    <source>
        <dbReference type="EMBL" id="TDR94640.1"/>
    </source>
</evidence>
<evidence type="ECO:0000256" key="5">
    <source>
        <dbReference type="ARBA" id="ARBA00023136"/>
    </source>
</evidence>
<comment type="caution">
    <text evidence="7">The sequence shown here is derived from an EMBL/GenBank/DDBJ whole genome shotgun (WGS) entry which is preliminary data.</text>
</comment>
<dbReference type="PANTHER" id="PTHR23427:SF2">
    <property type="entry name" value="SURFEIT LOCUS PROTEIN 1"/>
    <property type="match status" value="1"/>
</dbReference>
<dbReference type="PROSITE" id="PS50895">
    <property type="entry name" value="SURF1"/>
    <property type="match status" value="1"/>
</dbReference>
<dbReference type="PANTHER" id="PTHR23427">
    <property type="entry name" value="SURFEIT LOCUS PROTEIN"/>
    <property type="match status" value="1"/>
</dbReference>
<dbReference type="AlphaFoldDB" id="A0A4R7C7M3"/>
<evidence type="ECO:0000256" key="6">
    <source>
        <dbReference type="RuleBase" id="RU363076"/>
    </source>
</evidence>
<dbReference type="Pfam" id="PF02104">
    <property type="entry name" value="SURF1"/>
    <property type="match status" value="1"/>
</dbReference>
<comment type="similarity">
    <text evidence="2 6">Belongs to the SURF1 family.</text>
</comment>
<keyword evidence="5 6" id="KW-0472">Membrane</keyword>
<name>A0A4R7C7M3_9HYPH</name>
<dbReference type="InterPro" id="IPR002994">
    <property type="entry name" value="Surf1/Shy1"/>
</dbReference>
<evidence type="ECO:0000256" key="3">
    <source>
        <dbReference type="ARBA" id="ARBA00022692"/>
    </source>
</evidence>
<comment type="subcellular location">
    <subcellularLocation>
        <location evidence="6">Cell membrane</location>
        <topology evidence="6">Multi-pass membrane protein</topology>
    </subcellularLocation>
    <subcellularLocation>
        <location evidence="1">Membrane</location>
    </subcellularLocation>
</comment>
<keyword evidence="8" id="KW-1185">Reference proteome</keyword>
<protein>
    <recommendedName>
        <fullName evidence="6">SURF1-like protein</fullName>
    </recommendedName>
</protein>
<evidence type="ECO:0000256" key="2">
    <source>
        <dbReference type="ARBA" id="ARBA00007165"/>
    </source>
</evidence>
<evidence type="ECO:0000256" key="1">
    <source>
        <dbReference type="ARBA" id="ARBA00004370"/>
    </source>
</evidence>
<proteinExistence type="inferred from homology"/>
<keyword evidence="4 6" id="KW-1133">Transmembrane helix</keyword>